<dbReference type="AlphaFoldDB" id="A0A395SRS6"/>
<evidence type="ECO:0000313" key="4">
    <source>
        <dbReference type="Proteomes" id="UP000266152"/>
    </source>
</evidence>
<protein>
    <recommendedName>
        <fullName evidence="2">Complex 1 LYR protein domain-containing protein</fullName>
    </recommendedName>
</protein>
<feature type="region of interest" description="Disordered" evidence="1">
    <location>
        <begin position="352"/>
        <end position="375"/>
    </location>
</feature>
<dbReference type="EMBL" id="PXOF01000017">
    <property type="protein sequence ID" value="RGP75056.1"/>
    <property type="molecule type" value="Genomic_DNA"/>
</dbReference>
<gene>
    <name evidence="3" type="ORF">FSPOR_981</name>
</gene>
<reference evidence="3 4" key="1">
    <citation type="journal article" date="2018" name="PLoS Pathog.">
        <title>Evolution of structural diversity of trichothecenes, a family of toxins produced by plant pathogenic and entomopathogenic fungi.</title>
        <authorList>
            <person name="Proctor R.H."/>
            <person name="McCormick S.P."/>
            <person name="Kim H.S."/>
            <person name="Cardoza R.E."/>
            <person name="Stanley A.M."/>
            <person name="Lindo L."/>
            <person name="Kelly A."/>
            <person name="Brown D.W."/>
            <person name="Lee T."/>
            <person name="Vaughan M.M."/>
            <person name="Alexander N.J."/>
            <person name="Busman M."/>
            <person name="Gutierrez S."/>
        </authorList>
    </citation>
    <scope>NUCLEOTIDE SEQUENCE [LARGE SCALE GENOMIC DNA]</scope>
    <source>
        <strain evidence="3 4">NRRL 3299</strain>
    </source>
</reference>
<organism evidence="3 4">
    <name type="scientific">Fusarium sporotrichioides</name>
    <dbReference type="NCBI Taxonomy" id="5514"/>
    <lineage>
        <taxon>Eukaryota</taxon>
        <taxon>Fungi</taxon>
        <taxon>Dikarya</taxon>
        <taxon>Ascomycota</taxon>
        <taxon>Pezizomycotina</taxon>
        <taxon>Sordariomycetes</taxon>
        <taxon>Hypocreomycetidae</taxon>
        <taxon>Hypocreales</taxon>
        <taxon>Nectriaceae</taxon>
        <taxon>Fusarium</taxon>
    </lineage>
</organism>
<evidence type="ECO:0000259" key="2">
    <source>
        <dbReference type="Pfam" id="PF05347"/>
    </source>
</evidence>
<dbReference type="Pfam" id="PF05347">
    <property type="entry name" value="Complex1_LYR"/>
    <property type="match status" value="1"/>
</dbReference>
<keyword evidence="4" id="KW-1185">Reference proteome</keyword>
<dbReference type="InterPro" id="IPR008011">
    <property type="entry name" value="Complex1_LYR_dom"/>
</dbReference>
<comment type="caution">
    <text evidence="3">The sequence shown here is derived from an EMBL/GenBank/DDBJ whole genome shotgun (WGS) entry which is preliminary data.</text>
</comment>
<feature type="compositionally biased region" description="Basic and acidic residues" evidence="1">
    <location>
        <begin position="315"/>
        <end position="326"/>
    </location>
</feature>
<feature type="region of interest" description="Disordered" evidence="1">
    <location>
        <begin position="313"/>
        <end position="336"/>
    </location>
</feature>
<proteinExistence type="predicted"/>
<evidence type="ECO:0000256" key="1">
    <source>
        <dbReference type="SAM" id="MobiDB-lite"/>
    </source>
</evidence>
<feature type="domain" description="Complex 1 LYR protein" evidence="2">
    <location>
        <begin position="17"/>
        <end position="78"/>
    </location>
</feature>
<accession>A0A395SRS6</accession>
<name>A0A395SRS6_FUSSP</name>
<dbReference type="Proteomes" id="UP000266152">
    <property type="component" value="Unassembled WGS sequence"/>
</dbReference>
<feature type="compositionally biased region" description="Basic and acidic residues" evidence="1">
    <location>
        <begin position="365"/>
        <end position="375"/>
    </location>
</feature>
<dbReference type="STRING" id="5514.A0A395SRS6"/>
<sequence>MLRQPFVPARSSRHRVAVLALYRSLLRTASSVPLPKDLHPEGHRHPVAKILRTRFAKNKPLTSLRLIYDSMTAGYKFLTLMTKGQIEKSPEHSEILRHLQKRNEIAGLSRLIHPRKKGLPPSKQWRNPPLLTKVSAPGEFPKYEPTVRPLPKTAFVGERKVPVFGHTAELLSFLRIKKPQPKDLSRSIGAKTSRFRRTVHATKRVDTELVSAAASEDLWDGIMHRLLHEKGDTIGERRDGPLESFRFSTTLTKAWWEMKLLRFNEDWIARSEAISKLVEQERALAKGEKQSGVGPTDPEVAKQTLDQILAKYRRKQTESGREKEENGTASFEDPFASPRWLKKVERLEIEELEQNGRRQGRQNKKVREFFGEDEHAGTQRANFYEKW</sequence>
<evidence type="ECO:0000313" key="3">
    <source>
        <dbReference type="EMBL" id="RGP75056.1"/>
    </source>
</evidence>